<accession>A0ABP8S070</accession>
<sequence length="241" mass="25492">MVERSDTVANEDVVEAAYRGAERLARTLHARSNSVEDLVTAVCEQAVDLVEPAQGAGVIIAAPRRHLTTVAAIGVGPAELDALQQDTGEGPCLTAAQDQVVVRVRDTATEDRWPSYAEAARTLGVGSMLCLPLEAGDRTLGTLSLYAAEAEAFAEGAAGEPAVRLLAALAATTLAQTRLVDQLREALANRDLIGQAKGIVMARYSLDAEQAFALIRRYSQDHNVKLADLAGALSTRLDFPT</sequence>
<dbReference type="PROSITE" id="PS50921">
    <property type="entry name" value="ANTAR"/>
    <property type="match status" value="1"/>
</dbReference>
<evidence type="ECO:0000313" key="4">
    <source>
        <dbReference type="EMBL" id="GAA4555148.1"/>
    </source>
</evidence>
<evidence type="ECO:0000256" key="2">
    <source>
        <dbReference type="ARBA" id="ARBA00023163"/>
    </source>
</evidence>
<reference evidence="5" key="1">
    <citation type="journal article" date="2019" name="Int. J. Syst. Evol. Microbiol.">
        <title>The Global Catalogue of Microorganisms (GCM) 10K type strain sequencing project: providing services to taxonomists for standard genome sequencing and annotation.</title>
        <authorList>
            <consortium name="The Broad Institute Genomics Platform"/>
            <consortium name="The Broad Institute Genome Sequencing Center for Infectious Disease"/>
            <person name="Wu L."/>
            <person name="Ma J."/>
        </authorList>
    </citation>
    <scope>NUCLEOTIDE SEQUENCE [LARGE SCALE GENOMIC DNA]</scope>
    <source>
        <strain evidence="5">JCM 17906</strain>
    </source>
</reference>
<dbReference type="PIRSF" id="PIRSF036625">
    <property type="entry name" value="GAF_ANTAR"/>
    <property type="match status" value="1"/>
</dbReference>
<dbReference type="Gene3D" id="1.10.10.10">
    <property type="entry name" value="Winged helix-like DNA-binding domain superfamily/Winged helix DNA-binding domain"/>
    <property type="match status" value="1"/>
</dbReference>
<dbReference type="InterPro" id="IPR036388">
    <property type="entry name" value="WH-like_DNA-bd_sf"/>
</dbReference>
<dbReference type="Pfam" id="PF13185">
    <property type="entry name" value="GAF_2"/>
    <property type="match status" value="1"/>
</dbReference>
<dbReference type="InterPro" id="IPR005561">
    <property type="entry name" value="ANTAR"/>
</dbReference>
<dbReference type="InterPro" id="IPR012074">
    <property type="entry name" value="GAF_ANTAR"/>
</dbReference>
<dbReference type="InterPro" id="IPR029016">
    <property type="entry name" value="GAF-like_dom_sf"/>
</dbReference>
<dbReference type="SMART" id="SM00065">
    <property type="entry name" value="GAF"/>
    <property type="match status" value="1"/>
</dbReference>
<dbReference type="RefSeq" id="WP_345424691.1">
    <property type="nucleotide sequence ID" value="NZ_BAABGT010000089.1"/>
</dbReference>
<evidence type="ECO:0000259" key="3">
    <source>
        <dbReference type="PROSITE" id="PS50921"/>
    </source>
</evidence>
<gene>
    <name evidence="4" type="ORF">GCM10023175_54930</name>
</gene>
<protein>
    <submittedName>
        <fullName evidence="4">GAF and ANTAR domain-containing protein</fullName>
    </submittedName>
</protein>
<keyword evidence="1" id="KW-0805">Transcription regulation</keyword>
<evidence type="ECO:0000313" key="5">
    <source>
        <dbReference type="Proteomes" id="UP001501598"/>
    </source>
</evidence>
<proteinExistence type="predicted"/>
<comment type="caution">
    <text evidence="4">The sequence shown here is derived from an EMBL/GenBank/DDBJ whole genome shotgun (WGS) entry which is preliminary data.</text>
</comment>
<dbReference type="SMART" id="SM01012">
    <property type="entry name" value="ANTAR"/>
    <property type="match status" value="1"/>
</dbReference>
<dbReference type="EMBL" id="BAABGT010000089">
    <property type="protein sequence ID" value="GAA4555148.1"/>
    <property type="molecule type" value="Genomic_DNA"/>
</dbReference>
<dbReference type="InterPro" id="IPR003018">
    <property type="entry name" value="GAF"/>
</dbReference>
<dbReference type="SUPFAM" id="SSF55781">
    <property type="entry name" value="GAF domain-like"/>
    <property type="match status" value="1"/>
</dbReference>
<dbReference type="Proteomes" id="UP001501598">
    <property type="component" value="Unassembled WGS sequence"/>
</dbReference>
<evidence type="ECO:0000256" key="1">
    <source>
        <dbReference type="ARBA" id="ARBA00023015"/>
    </source>
</evidence>
<dbReference type="Gene3D" id="3.30.450.40">
    <property type="match status" value="1"/>
</dbReference>
<dbReference type="Pfam" id="PF03861">
    <property type="entry name" value="ANTAR"/>
    <property type="match status" value="1"/>
</dbReference>
<keyword evidence="5" id="KW-1185">Reference proteome</keyword>
<keyword evidence="2" id="KW-0804">Transcription</keyword>
<organism evidence="4 5">
    <name type="scientific">Pseudonocardia xishanensis</name>
    <dbReference type="NCBI Taxonomy" id="630995"/>
    <lineage>
        <taxon>Bacteria</taxon>
        <taxon>Bacillati</taxon>
        <taxon>Actinomycetota</taxon>
        <taxon>Actinomycetes</taxon>
        <taxon>Pseudonocardiales</taxon>
        <taxon>Pseudonocardiaceae</taxon>
        <taxon>Pseudonocardia</taxon>
    </lineage>
</organism>
<name>A0ABP8S070_9PSEU</name>
<feature type="domain" description="ANTAR" evidence="3">
    <location>
        <begin position="173"/>
        <end position="234"/>
    </location>
</feature>